<gene>
    <name evidence="2" type="ORF">FHR19_000897</name>
</gene>
<keyword evidence="1" id="KW-0812">Transmembrane</keyword>
<accession>A0A7W9EGX6</accession>
<comment type="caution">
    <text evidence="2">The sequence shown here is derived from an EMBL/GenBank/DDBJ whole genome shotgun (WGS) entry which is preliminary data.</text>
</comment>
<evidence type="ECO:0000313" key="2">
    <source>
        <dbReference type="EMBL" id="MBB5697572.1"/>
    </source>
</evidence>
<feature type="transmembrane region" description="Helical" evidence="1">
    <location>
        <begin position="12"/>
        <end position="34"/>
    </location>
</feature>
<evidence type="ECO:0000313" key="3">
    <source>
        <dbReference type="Proteomes" id="UP000557739"/>
    </source>
</evidence>
<reference evidence="2 3" key="1">
    <citation type="submission" date="2020-08" db="EMBL/GenBank/DDBJ databases">
        <title>Genomic Encyclopedia of Type Strains, Phase IV (KMG-IV): sequencing the most valuable type-strain genomes for metagenomic binning, comparative biology and taxonomic classification.</title>
        <authorList>
            <person name="Goeker M."/>
        </authorList>
    </citation>
    <scope>NUCLEOTIDE SEQUENCE [LARGE SCALE GENOMIC DNA]</scope>
    <source>
        <strain evidence="2 3">DSM 27244</strain>
    </source>
</reference>
<keyword evidence="3" id="KW-1185">Reference proteome</keyword>
<dbReference type="Proteomes" id="UP000557739">
    <property type="component" value="Unassembled WGS sequence"/>
</dbReference>
<proteinExistence type="predicted"/>
<keyword evidence="1" id="KW-1133">Transmembrane helix</keyword>
<evidence type="ECO:0008006" key="4">
    <source>
        <dbReference type="Google" id="ProtNLM"/>
    </source>
</evidence>
<protein>
    <recommendedName>
        <fullName evidence="4">Transmembrane protein</fullName>
    </recommendedName>
</protein>
<keyword evidence="1" id="KW-0472">Membrane</keyword>
<sequence length="87" mass="9393">MRNEEDRFHRVVGWIAGVGGLLLIGLPVLAVVAIGDCQARDAAEIDACRDKQRALFLSLLVAIPLASAALGWSMCRLSRLFDAADSR</sequence>
<feature type="transmembrane region" description="Helical" evidence="1">
    <location>
        <begin position="54"/>
        <end position="72"/>
    </location>
</feature>
<name>A0A7W9EGX6_9SPHN</name>
<dbReference type="RefSeq" id="WP_184024871.1">
    <property type="nucleotide sequence ID" value="NZ_JACIJJ010000001.1"/>
</dbReference>
<dbReference type="EMBL" id="JACIJJ010000001">
    <property type="protein sequence ID" value="MBB5697572.1"/>
    <property type="molecule type" value="Genomic_DNA"/>
</dbReference>
<organism evidence="2 3">
    <name type="scientific">Sphingomonas yantingensis</name>
    <dbReference type="NCBI Taxonomy" id="1241761"/>
    <lineage>
        <taxon>Bacteria</taxon>
        <taxon>Pseudomonadati</taxon>
        <taxon>Pseudomonadota</taxon>
        <taxon>Alphaproteobacteria</taxon>
        <taxon>Sphingomonadales</taxon>
        <taxon>Sphingomonadaceae</taxon>
        <taxon>Sphingomonas</taxon>
    </lineage>
</organism>
<dbReference type="AlphaFoldDB" id="A0A7W9EGX6"/>
<evidence type="ECO:0000256" key="1">
    <source>
        <dbReference type="SAM" id="Phobius"/>
    </source>
</evidence>